<dbReference type="Proteomes" id="UP001221558">
    <property type="component" value="Chromosome"/>
</dbReference>
<dbReference type="SMART" id="SM00421">
    <property type="entry name" value="HTH_LUXR"/>
    <property type="match status" value="1"/>
</dbReference>
<keyword evidence="1" id="KW-0238">DNA-binding</keyword>
<dbReference type="PANTHER" id="PTHR45566">
    <property type="entry name" value="HTH-TYPE TRANSCRIPTIONAL REGULATOR YHJB-RELATED"/>
    <property type="match status" value="1"/>
</dbReference>
<dbReference type="SUPFAM" id="SSF46894">
    <property type="entry name" value="C-terminal effector domain of the bipartite response regulators"/>
    <property type="match status" value="1"/>
</dbReference>
<dbReference type="RefSeq" id="WP_274267035.1">
    <property type="nucleotide sequence ID" value="NZ_CP117880.1"/>
</dbReference>
<dbReference type="PRINTS" id="PR00038">
    <property type="entry name" value="HTHLUXR"/>
</dbReference>
<dbReference type="InterPro" id="IPR001789">
    <property type="entry name" value="Sig_transdc_resp-reg_receiver"/>
</dbReference>
<name>A0ABY7WFB3_9SPHI</name>
<dbReference type="SUPFAM" id="SSF52172">
    <property type="entry name" value="CheY-like"/>
    <property type="match status" value="1"/>
</dbReference>
<gene>
    <name evidence="5" type="ORF">PQ465_18645</name>
</gene>
<feature type="domain" description="Response regulatory" evidence="4">
    <location>
        <begin position="2"/>
        <end position="118"/>
    </location>
</feature>
<dbReference type="InterPro" id="IPR051015">
    <property type="entry name" value="EvgA-like"/>
</dbReference>
<evidence type="ECO:0000313" key="6">
    <source>
        <dbReference type="Proteomes" id="UP001221558"/>
    </source>
</evidence>
<feature type="domain" description="HTH luxR-type" evidence="3">
    <location>
        <begin position="142"/>
        <end position="206"/>
    </location>
</feature>
<sequence>MNILIADQSEVTRFGVKLVIKQVKKIFQIFEASTYTEVVDTIRREDISSLFVNYSILDTQLNQAVHTLMVISPNLKVLLLYPYREDHLVPHVLNSGVHGYLSFNASLSDSVSAISSFLRMGKHFSADILQNKKIMSDTPLSREVLLSLLSPKEKEILSHFLDGKETHTIAEALNIKSSTVYTYKFRIFSKLGVRNLVQLSEVIQIM</sequence>
<dbReference type="Pfam" id="PF00196">
    <property type="entry name" value="GerE"/>
    <property type="match status" value="1"/>
</dbReference>
<dbReference type="PANTHER" id="PTHR45566:SF1">
    <property type="entry name" value="HTH-TYPE TRANSCRIPTIONAL REGULATOR YHJB-RELATED"/>
    <property type="match status" value="1"/>
</dbReference>
<dbReference type="PROSITE" id="PS00622">
    <property type="entry name" value="HTH_LUXR_1"/>
    <property type="match status" value="1"/>
</dbReference>
<dbReference type="InterPro" id="IPR016032">
    <property type="entry name" value="Sig_transdc_resp-reg_C-effctor"/>
</dbReference>
<feature type="modified residue" description="4-aspartylphosphate" evidence="2">
    <location>
        <position position="58"/>
    </location>
</feature>
<dbReference type="InterPro" id="IPR000792">
    <property type="entry name" value="Tscrpt_reg_LuxR_C"/>
</dbReference>
<protein>
    <submittedName>
        <fullName evidence="5">Response regulator transcription factor</fullName>
    </submittedName>
</protein>
<evidence type="ECO:0000259" key="4">
    <source>
        <dbReference type="PROSITE" id="PS50110"/>
    </source>
</evidence>
<evidence type="ECO:0000256" key="1">
    <source>
        <dbReference type="ARBA" id="ARBA00023125"/>
    </source>
</evidence>
<evidence type="ECO:0000313" key="5">
    <source>
        <dbReference type="EMBL" id="WDF68302.1"/>
    </source>
</evidence>
<dbReference type="PROSITE" id="PS50043">
    <property type="entry name" value="HTH_LUXR_2"/>
    <property type="match status" value="1"/>
</dbReference>
<organism evidence="5 6">
    <name type="scientific">Sphingobacterium oryzagri</name>
    <dbReference type="NCBI Taxonomy" id="3025669"/>
    <lineage>
        <taxon>Bacteria</taxon>
        <taxon>Pseudomonadati</taxon>
        <taxon>Bacteroidota</taxon>
        <taxon>Sphingobacteriia</taxon>
        <taxon>Sphingobacteriales</taxon>
        <taxon>Sphingobacteriaceae</taxon>
        <taxon>Sphingobacterium</taxon>
    </lineage>
</organism>
<dbReference type="PROSITE" id="PS50110">
    <property type="entry name" value="RESPONSE_REGULATORY"/>
    <property type="match status" value="1"/>
</dbReference>
<evidence type="ECO:0000259" key="3">
    <source>
        <dbReference type="PROSITE" id="PS50043"/>
    </source>
</evidence>
<dbReference type="EMBL" id="CP117880">
    <property type="protein sequence ID" value="WDF68302.1"/>
    <property type="molecule type" value="Genomic_DNA"/>
</dbReference>
<dbReference type="InterPro" id="IPR011006">
    <property type="entry name" value="CheY-like_superfamily"/>
</dbReference>
<accession>A0ABY7WFB3</accession>
<dbReference type="Gene3D" id="3.40.50.2300">
    <property type="match status" value="1"/>
</dbReference>
<keyword evidence="2" id="KW-0597">Phosphoprotein</keyword>
<keyword evidence="6" id="KW-1185">Reference proteome</keyword>
<dbReference type="CDD" id="cd06170">
    <property type="entry name" value="LuxR_C_like"/>
    <property type="match status" value="1"/>
</dbReference>
<evidence type="ECO:0000256" key="2">
    <source>
        <dbReference type="PROSITE-ProRule" id="PRU00169"/>
    </source>
</evidence>
<reference evidence="5 6" key="1">
    <citation type="submission" date="2023-02" db="EMBL/GenBank/DDBJ databases">
        <title>Genome sequence of Sphingobacterium sp. KACC 22765.</title>
        <authorList>
            <person name="Kim S."/>
            <person name="Heo J."/>
            <person name="Kwon S.-W."/>
        </authorList>
    </citation>
    <scope>NUCLEOTIDE SEQUENCE [LARGE SCALE GENOMIC DNA]</scope>
    <source>
        <strain evidence="5 6">KACC 22765</strain>
    </source>
</reference>
<proteinExistence type="predicted"/>